<name>A0A1F5EHX7_9BACT</name>
<evidence type="ECO:0000313" key="2">
    <source>
        <dbReference type="Proteomes" id="UP000179003"/>
    </source>
</evidence>
<comment type="caution">
    <text evidence="1">The sequence shown here is derived from an EMBL/GenBank/DDBJ whole genome shotgun (WGS) entry which is preliminary data.</text>
</comment>
<dbReference type="PROSITE" id="PS51257">
    <property type="entry name" value="PROKAR_LIPOPROTEIN"/>
    <property type="match status" value="1"/>
</dbReference>
<organism evidence="1 2">
    <name type="scientific">Candidatus Campbellbacteria bacterium RIFOXYC2_FULL_35_25</name>
    <dbReference type="NCBI Taxonomy" id="1797582"/>
    <lineage>
        <taxon>Bacteria</taxon>
        <taxon>Candidatus Campbelliibacteriota</taxon>
    </lineage>
</organism>
<accession>A0A1F5EHX7</accession>
<proteinExistence type="predicted"/>
<sequence>MKNWAKVFFLGGIVGGCIITPVNPGFIMYGAIFGAISAPLVVRNKSGKWPHEFEKVVLI</sequence>
<dbReference type="AlphaFoldDB" id="A0A1F5EHX7"/>
<reference evidence="1 2" key="1">
    <citation type="journal article" date="2016" name="Nat. Commun.">
        <title>Thousands of microbial genomes shed light on interconnected biogeochemical processes in an aquifer system.</title>
        <authorList>
            <person name="Anantharaman K."/>
            <person name="Brown C.T."/>
            <person name="Hug L.A."/>
            <person name="Sharon I."/>
            <person name="Castelle C.J."/>
            <person name="Probst A.J."/>
            <person name="Thomas B.C."/>
            <person name="Singh A."/>
            <person name="Wilkins M.J."/>
            <person name="Karaoz U."/>
            <person name="Brodie E.L."/>
            <person name="Williams K.H."/>
            <person name="Hubbard S.S."/>
            <person name="Banfield J.F."/>
        </authorList>
    </citation>
    <scope>NUCLEOTIDE SEQUENCE [LARGE SCALE GENOMIC DNA]</scope>
</reference>
<dbReference type="EMBL" id="MFAE01000014">
    <property type="protein sequence ID" value="OGD66806.1"/>
    <property type="molecule type" value="Genomic_DNA"/>
</dbReference>
<evidence type="ECO:0000313" key="1">
    <source>
        <dbReference type="EMBL" id="OGD66806.1"/>
    </source>
</evidence>
<gene>
    <name evidence="1" type="ORF">A2442_01645</name>
</gene>
<protein>
    <submittedName>
        <fullName evidence="1">Uncharacterized protein</fullName>
    </submittedName>
</protein>
<dbReference type="Proteomes" id="UP000179003">
    <property type="component" value="Unassembled WGS sequence"/>
</dbReference>